<dbReference type="RefSeq" id="WP_096429365.1">
    <property type="nucleotide sequence ID" value="NZ_AP018042.1"/>
</dbReference>
<gene>
    <name evidence="1" type="ORF">ALGA_2179</name>
</gene>
<reference evidence="1 2" key="1">
    <citation type="journal article" date="2018" name="Mar. Genomics">
        <title>Complete genome sequence of Marinifilaceae bacterium strain SPP2, isolated from the Antarctic marine sediment.</title>
        <authorList>
            <person name="Watanabe M."/>
            <person name="Kojima H."/>
            <person name="Fukui M."/>
        </authorList>
    </citation>
    <scope>NUCLEOTIDE SEQUENCE [LARGE SCALE GENOMIC DNA]</scope>
    <source>
        <strain evidence="1 2">SPP2</strain>
    </source>
</reference>
<sequence length="108" mass="12582">MVKVRIPRNEDRLLGLLVKINERHETQKKKSLLNGAVNMDRLVLKLNNIQSLKEIKLNGDPPLPDTKQEKASDLKFISNEIRSIRNLLVRIYPDEPNILKEWGFEPKD</sequence>
<keyword evidence="2" id="KW-1185">Reference proteome</keyword>
<dbReference type="OrthoDB" id="1120825at2"/>
<dbReference type="AlphaFoldDB" id="A0A1Y1CJG6"/>
<protein>
    <submittedName>
        <fullName evidence="1">Uncharacterized protein</fullName>
    </submittedName>
</protein>
<evidence type="ECO:0000313" key="2">
    <source>
        <dbReference type="Proteomes" id="UP000218267"/>
    </source>
</evidence>
<organism evidence="1 2">
    <name type="scientific">Labilibaculum antarcticum</name>
    <dbReference type="NCBI Taxonomy" id="1717717"/>
    <lineage>
        <taxon>Bacteria</taxon>
        <taxon>Pseudomonadati</taxon>
        <taxon>Bacteroidota</taxon>
        <taxon>Bacteroidia</taxon>
        <taxon>Marinilabiliales</taxon>
        <taxon>Marinifilaceae</taxon>
        <taxon>Labilibaculum</taxon>
    </lineage>
</organism>
<evidence type="ECO:0000313" key="1">
    <source>
        <dbReference type="EMBL" id="BAX80517.1"/>
    </source>
</evidence>
<dbReference type="EMBL" id="AP018042">
    <property type="protein sequence ID" value="BAX80517.1"/>
    <property type="molecule type" value="Genomic_DNA"/>
</dbReference>
<proteinExistence type="predicted"/>
<dbReference type="KEGG" id="mbas:ALGA_2179"/>
<accession>A0A1Y1CJG6</accession>
<name>A0A1Y1CJG6_9BACT</name>
<dbReference type="Proteomes" id="UP000218267">
    <property type="component" value="Chromosome"/>
</dbReference>
<reference evidence="2" key="2">
    <citation type="journal article" date="2020" name="Antonie Van Leeuwenhoek">
        <title>Labilibaculum antarcticum sp. nov., a novel facultative anaerobic, psychrotorelant bacterium isolated from marine sediment of Antarctica.</title>
        <authorList>
            <person name="Watanabe M."/>
            <person name="Kojima H."/>
            <person name="Fukui M."/>
        </authorList>
    </citation>
    <scope>NUCLEOTIDE SEQUENCE [LARGE SCALE GENOMIC DNA]</scope>
    <source>
        <strain evidence="2">SPP2</strain>
    </source>
</reference>